<protein>
    <submittedName>
        <fullName evidence="1">Uncharacterized protein</fullName>
    </submittedName>
</protein>
<name>A0ABR3D2Q3_NEUIN</name>
<keyword evidence="2" id="KW-1185">Reference proteome</keyword>
<reference evidence="1 2" key="1">
    <citation type="submission" date="2023-09" db="EMBL/GenBank/DDBJ databases">
        <title>Multi-omics analysis of a traditional fermented food reveals byproduct-associated fungal strains for waste-to-food upcycling.</title>
        <authorList>
            <consortium name="Lawrence Berkeley National Laboratory"/>
            <person name="Rekdal V.M."/>
            <person name="Villalobos-Escobedo J.M."/>
            <person name="Rodriguez-Valeron N."/>
            <person name="Garcia M.O."/>
            <person name="Vasquez D.P."/>
            <person name="Damayanti I."/>
            <person name="Sorensen P.M."/>
            <person name="Baidoo E.E."/>
            <person name="De Carvalho A.C."/>
            <person name="Riley R."/>
            <person name="Lipzen A."/>
            <person name="He G."/>
            <person name="Yan M."/>
            <person name="Haridas S."/>
            <person name="Daum C."/>
            <person name="Yoshinaga Y."/>
            <person name="Ng V."/>
            <person name="Grigoriev I.V."/>
            <person name="Munk R."/>
            <person name="Nuraida L."/>
            <person name="Wijaya C.H."/>
            <person name="Morales P.-C."/>
            <person name="Keasling J.D."/>
        </authorList>
    </citation>
    <scope>NUCLEOTIDE SEQUENCE [LARGE SCALE GENOMIC DNA]</scope>
    <source>
        <strain evidence="1 2">FGSC 2613</strain>
    </source>
</reference>
<sequence length="272" mass="30796">MIRSLSYCPLGASAYGHRLTDVPVRFRLEGCGHAVSVNVDPLTKHPKHQRERLSLQRTLGVQGLTRGNNQAGQNSHPPRVTRIELTKPKIRRKTWIPVPTSPEIVAGLFFFFPFFRALRQLNREGDEMLKSGLLETLAMGKEGIGVVKNESQKGKGGERSPTLRIPSAFRNLQHAYPFSIPATICFDNHALLRAQLFSVNQNHIDCRRQALSAQLNRHPQQPDRPMFFLVTCMTWDDPIWCTSSFRWVRHPDVAPIHRGLLSSINHCSIAII</sequence>
<dbReference type="Proteomes" id="UP001451303">
    <property type="component" value="Unassembled WGS sequence"/>
</dbReference>
<gene>
    <name evidence="1" type="ORF">QR685DRAFT_94276</name>
</gene>
<organism evidence="1 2">
    <name type="scientific">Neurospora intermedia</name>
    <dbReference type="NCBI Taxonomy" id="5142"/>
    <lineage>
        <taxon>Eukaryota</taxon>
        <taxon>Fungi</taxon>
        <taxon>Dikarya</taxon>
        <taxon>Ascomycota</taxon>
        <taxon>Pezizomycotina</taxon>
        <taxon>Sordariomycetes</taxon>
        <taxon>Sordariomycetidae</taxon>
        <taxon>Sordariales</taxon>
        <taxon>Sordariaceae</taxon>
        <taxon>Neurospora</taxon>
    </lineage>
</organism>
<evidence type="ECO:0000313" key="1">
    <source>
        <dbReference type="EMBL" id="KAL0466970.1"/>
    </source>
</evidence>
<comment type="caution">
    <text evidence="1">The sequence shown here is derived from an EMBL/GenBank/DDBJ whole genome shotgun (WGS) entry which is preliminary data.</text>
</comment>
<accession>A0ABR3D2Q3</accession>
<dbReference type="EMBL" id="JAVLET010000011">
    <property type="protein sequence ID" value="KAL0466970.1"/>
    <property type="molecule type" value="Genomic_DNA"/>
</dbReference>
<proteinExistence type="predicted"/>
<evidence type="ECO:0000313" key="2">
    <source>
        <dbReference type="Proteomes" id="UP001451303"/>
    </source>
</evidence>